<dbReference type="GeneID" id="59344484"/>
<reference evidence="10" key="1">
    <citation type="submission" date="2020-05" db="EMBL/GenBank/DDBJ databases">
        <title>Mycena genomes resolve the evolution of fungal bioluminescence.</title>
        <authorList>
            <person name="Tsai I.J."/>
        </authorList>
    </citation>
    <scope>NUCLEOTIDE SEQUENCE</scope>
    <source>
        <strain evidence="10">171206Taipei</strain>
    </source>
</reference>
<dbReference type="Gene3D" id="3.30.200.20">
    <property type="entry name" value="Phosphorylase Kinase, domain 1"/>
    <property type="match status" value="1"/>
</dbReference>
<evidence type="ECO:0000256" key="4">
    <source>
        <dbReference type="ARBA" id="ARBA00022741"/>
    </source>
</evidence>
<keyword evidence="5 10" id="KW-0418">Kinase</keyword>
<keyword evidence="6" id="KW-0067">ATP-binding</keyword>
<gene>
    <name evidence="10" type="ORF">MIND_00517800</name>
</gene>
<dbReference type="GO" id="GO:0004674">
    <property type="term" value="F:protein serine/threonine kinase activity"/>
    <property type="evidence" value="ECO:0007669"/>
    <property type="project" value="UniProtKB-KW"/>
</dbReference>
<evidence type="ECO:0000256" key="2">
    <source>
        <dbReference type="ARBA" id="ARBA00022527"/>
    </source>
</evidence>
<evidence type="ECO:0000256" key="6">
    <source>
        <dbReference type="ARBA" id="ARBA00022840"/>
    </source>
</evidence>
<dbReference type="Gene3D" id="1.10.510.10">
    <property type="entry name" value="Transferase(Phosphotransferase) domain 1"/>
    <property type="match status" value="1"/>
</dbReference>
<organism evidence="10 11">
    <name type="scientific">Mycena indigotica</name>
    <dbReference type="NCBI Taxonomy" id="2126181"/>
    <lineage>
        <taxon>Eukaryota</taxon>
        <taxon>Fungi</taxon>
        <taxon>Dikarya</taxon>
        <taxon>Basidiomycota</taxon>
        <taxon>Agaricomycotina</taxon>
        <taxon>Agaricomycetes</taxon>
        <taxon>Agaricomycetidae</taxon>
        <taxon>Agaricales</taxon>
        <taxon>Marasmiineae</taxon>
        <taxon>Mycenaceae</taxon>
        <taxon>Mycena</taxon>
    </lineage>
</organism>
<dbReference type="AlphaFoldDB" id="A0A8H6SYZ9"/>
<dbReference type="GO" id="GO:0050684">
    <property type="term" value="P:regulation of mRNA processing"/>
    <property type="evidence" value="ECO:0007669"/>
    <property type="project" value="TreeGrafter"/>
</dbReference>
<dbReference type="GO" id="GO:0005524">
    <property type="term" value="F:ATP binding"/>
    <property type="evidence" value="ECO:0007669"/>
    <property type="project" value="UniProtKB-KW"/>
</dbReference>
<comment type="catalytic activity">
    <reaction evidence="8">
        <text>L-seryl-[protein] + ATP = O-phospho-L-seryl-[protein] + ADP + H(+)</text>
        <dbReference type="Rhea" id="RHEA:17989"/>
        <dbReference type="Rhea" id="RHEA-COMP:9863"/>
        <dbReference type="Rhea" id="RHEA-COMP:11604"/>
        <dbReference type="ChEBI" id="CHEBI:15378"/>
        <dbReference type="ChEBI" id="CHEBI:29999"/>
        <dbReference type="ChEBI" id="CHEBI:30616"/>
        <dbReference type="ChEBI" id="CHEBI:83421"/>
        <dbReference type="ChEBI" id="CHEBI:456216"/>
        <dbReference type="EC" id="2.7.11.1"/>
    </reaction>
</comment>
<keyword evidence="3" id="KW-0808">Transferase</keyword>
<protein>
    <recommendedName>
        <fullName evidence="1">non-specific serine/threonine protein kinase</fullName>
        <ecNumber evidence="1">2.7.11.1</ecNumber>
    </recommendedName>
</protein>
<dbReference type="PANTHER" id="PTHR47634:SF9">
    <property type="entry name" value="PROTEIN KINASE DOMAIN-CONTAINING PROTEIN-RELATED"/>
    <property type="match status" value="1"/>
</dbReference>
<dbReference type="SMART" id="SM00220">
    <property type="entry name" value="S_TKc"/>
    <property type="match status" value="1"/>
</dbReference>
<evidence type="ECO:0000259" key="9">
    <source>
        <dbReference type="PROSITE" id="PS50011"/>
    </source>
</evidence>
<dbReference type="OrthoDB" id="5979581at2759"/>
<sequence length="436" mass="48857">MADQSLRYHKGGLHPVHLGDTFAQGRYQVINKLGSGISSTVWLVQDSKTSTYASLKILEARRSKSSTELVIMKHLNATFDAEDEGSKYVIRMLDHFIHTGPNGKHLCIVQELLGPPLSVDIDFYSLRSALPEGIASRIIGQILLAINYLHKRGIAHGDLHSGNFLLCLPPSLDIRDLGEAEEDKMPRTHNPSPHQPRYLVWPYKRSFEILQLCLVRPSIKLCDFSQSYMAGIAKPPQLGSPLCFRPPEGIIAEPPHATLASDIWALATVICQIITGGQLLFADAAALLPEGPDMILNAILGTLGKFPEPHWSNWTNRTKYLAPDEPVPTGYQVSFREWLTEEESAEALITLINSMLEYDEKSRISAGDIIHSDWMRKHCRLYMGDDVVLSTERRQYPIVTKTLSSITHAHEATTPSKWIQVTRRHGKKTRTNALLY</sequence>
<evidence type="ECO:0000313" key="11">
    <source>
        <dbReference type="Proteomes" id="UP000636479"/>
    </source>
</evidence>
<comment type="catalytic activity">
    <reaction evidence="7">
        <text>L-threonyl-[protein] + ATP = O-phospho-L-threonyl-[protein] + ADP + H(+)</text>
        <dbReference type="Rhea" id="RHEA:46608"/>
        <dbReference type="Rhea" id="RHEA-COMP:11060"/>
        <dbReference type="Rhea" id="RHEA-COMP:11605"/>
        <dbReference type="ChEBI" id="CHEBI:15378"/>
        <dbReference type="ChEBI" id="CHEBI:30013"/>
        <dbReference type="ChEBI" id="CHEBI:30616"/>
        <dbReference type="ChEBI" id="CHEBI:61977"/>
        <dbReference type="ChEBI" id="CHEBI:456216"/>
        <dbReference type="EC" id="2.7.11.1"/>
    </reaction>
</comment>
<proteinExistence type="predicted"/>
<dbReference type="Pfam" id="PF00069">
    <property type="entry name" value="Pkinase"/>
    <property type="match status" value="2"/>
</dbReference>
<evidence type="ECO:0000256" key="7">
    <source>
        <dbReference type="ARBA" id="ARBA00047899"/>
    </source>
</evidence>
<dbReference type="PROSITE" id="PS50011">
    <property type="entry name" value="PROTEIN_KINASE_DOM"/>
    <property type="match status" value="1"/>
</dbReference>
<dbReference type="Proteomes" id="UP000636479">
    <property type="component" value="Unassembled WGS sequence"/>
</dbReference>
<dbReference type="InterPro" id="IPR011009">
    <property type="entry name" value="Kinase-like_dom_sf"/>
</dbReference>
<accession>A0A8H6SYZ9</accession>
<dbReference type="EMBL" id="JACAZF010000004">
    <property type="protein sequence ID" value="KAF7307241.1"/>
    <property type="molecule type" value="Genomic_DNA"/>
</dbReference>
<dbReference type="GO" id="GO:0000245">
    <property type="term" value="P:spliceosomal complex assembly"/>
    <property type="evidence" value="ECO:0007669"/>
    <property type="project" value="TreeGrafter"/>
</dbReference>
<feature type="domain" description="Protein kinase" evidence="9">
    <location>
        <begin position="27"/>
        <end position="375"/>
    </location>
</feature>
<evidence type="ECO:0000256" key="8">
    <source>
        <dbReference type="ARBA" id="ARBA00048679"/>
    </source>
</evidence>
<evidence type="ECO:0000313" key="10">
    <source>
        <dbReference type="EMBL" id="KAF7307241.1"/>
    </source>
</evidence>
<dbReference type="EC" id="2.7.11.1" evidence="1"/>
<evidence type="ECO:0000256" key="3">
    <source>
        <dbReference type="ARBA" id="ARBA00022679"/>
    </source>
</evidence>
<dbReference type="SUPFAM" id="SSF56112">
    <property type="entry name" value="Protein kinase-like (PK-like)"/>
    <property type="match status" value="1"/>
</dbReference>
<evidence type="ECO:0000256" key="1">
    <source>
        <dbReference type="ARBA" id="ARBA00012513"/>
    </source>
</evidence>
<keyword evidence="2" id="KW-0723">Serine/threonine-protein kinase</keyword>
<evidence type="ECO:0000256" key="5">
    <source>
        <dbReference type="ARBA" id="ARBA00022777"/>
    </source>
</evidence>
<dbReference type="InterPro" id="IPR000719">
    <property type="entry name" value="Prot_kinase_dom"/>
</dbReference>
<name>A0A8H6SYZ9_9AGAR</name>
<dbReference type="PANTHER" id="PTHR47634">
    <property type="entry name" value="PROTEIN KINASE DOMAIN-CONTAINING PROTEIN-RELATED"/>
    <property type="match status" value="1"/>
</dbReference>
<keyword evidence="11" id="KW-1185">Reference proteome</keyword>
<comment type="caution">
    <text evidence="10">The sequence shown here is derived from an EMBL/GenBank/DDBJ whole genome shotgun (WGS) entry which is preliminary data.</text>
</comment>
<dbReference type="InterPro" id="IPR051334">
    <property type="entry name" value="SRPK"/>
</dbReference>
<keyword evidence="4" id="KW-0547">Nucleotide-binding</keyword>
<dbReference type="RefSeq" id="XP_037222260.1">
    <property type="nucleotide sequence ID" value="XM_037361968.1"/>
</dbReference>